<comment type="caution">
    <text evidence="4">The sequence shown here is derived from an EMBL/GenBank/DDBJ whole genome shotgun (WGS) entry which is preliminary data.</text>
</comment>
<evidence type="ECO:0000256" key="3">
    <source>
        <dbReference type="SAM" id="SignalP"/>
    </source>
</evidence>
<reference evidence="4" key="2">
    <citation type="journal article" date="2021" name="PeerJ">
        <title>Extensive microbial diversity within the chicken gut microbiome revealed by metagenomics and culture.</title>
        <authorList>
            <person name="Gilroy R."/>
            <person name="Ravi A."/>
            <person name="Getino M."/>
            <person name="Pursley I."/>
            <person name="Horton D.L."/>
            <person name="Alikhan N.F."/>
            <person name="Baker D."/>
            <person name="Gharbi K."/>
            <person name="Hall N."/>
            <person name="Watson M."/>
            <person name="Adriaenssens E.M."/>
            <person name="Foster-Nyarko E."/>
            <person name="Jarju S."/>
            <person name="Secka A."/>
            <person name="Antonio M."/>
            <person name="Oren A."/>
            <person name="Chaudhuri R.R."/>
            <person name="La Ragione R."/>
            <person name="Hildebrand F."/>
            <person name="Pallen M.J."/>
        </authorList>
    </citation>
    <scope>NUCLEOTIDE SEQUENCE</scope>
    <source>
        <strain evidence="4">ChiBcec16-1751</strain>
    </source>
</reference>
<dbReference type="Proteomes" id="UP000886741">
    <property type="component" value="Unassembled WGS sequence"/>
</dbReference>
<evidence type="ECO:0000313" key="5">
    <source>
        <dbReference type="Proteomes" id="UP000886741"/>
    </source>
</evidence>
<feature type="chain" id="PRO_5039352230" description="DUF4352 domain-containing protein" evidence="3">
    <location>
        <begin position="20"/>
        <end position="384"/>
    </location>
</feature>
<dbReference type="PROSITE" id="PS51257">
    <property type="entry name" value="PROKAR_LIPOPROTEIN"/>
    <property type="match status" value="1"/>
</dbReference>
<evidence type="ECO:0000256" key="2">
    <source>
        <dbReference type="SAM" id="MobiDB-lite"/>
    </source>
</evidence>
<dbReference type="InterPro" id="IPR029050">
    <property type="entry name" value="Immunoprotect_excell_Ig-like"/>
</dbReference>
<feature type="compositionally biased region" description="Acidic residues" evidence="2">
    <location>
        <begin position="44"/>
        <end position="61"/>
    </location>
</feature>
<evidence type="ECO:0000313" key="4">
    <source>
        <dbReference type="EMBL" id="HIS65394.1"/>
    </source>
</evidence>
<feature type="signal peptide" evidence="3">
    <location>
        <begin position="1"/>
        <end position="19"/>
    </location>
</feature>
<proteinExistence type="predicted"/>
<name>A0A9D1JUM2_9FIRM</name>
<feature type="compositionally biased region" description="Basic and acidic residues" evidence="2">
    <location>
        <begin position="25"/>
        <end position="34"/>
    </location>
</feature>
<keyword evidence="1 3" id="KW-0732">Signal</keyword>
<evidence type="ECO:0000256" key="1">
    <source>
        <dbReference type="ARBA" id="ARBA00022729"/>
    </source>
</evidence>
<dbReference type="AlphaFoldDB" id="A0A9D1JUM2"/>
<dbReference type="Gene3D" id="2.60.40.1240">
    <property type="match status" value="1"/>
</dbReference>
<protein>
    <recommendedName>
        <fullName evidence="6">DUF4352 domain-containing protein</fullName>
    </recommendedName>
</protein>
<dbReference type="EMBL" id="DVJJ01000127">
    <property type="protein sequence ID" value="HIS65394.1"/>
    <property type="molecule type" value="Genomic_DNA"/>
</dbReference>
<organism evidence="4 5">
    <name type="scientific">Candidatus Avoscillospira avistercoris</name>
    <dbReference type="NCBI Taxonomy" id="2840707"/>
    <lineage>
        <taxon>Bacteria</taxon>
        <taxon>Bacillati</taxon>
        <taxon>Bacillota</taxon>
        <taxon>Clostridia</taxon>
        <taxon>Eubacteriales</taxon>
        <taxon>Oscillospiraceae</taxon>
        <taxon>Oscillospiraceae incertae sedis</taxon>
        <taxon>Candidatus Avoscillospira</taxon>
    </lineage>
</organism>
<feature type="region of interest" description="Disordered" evidence="2">
    <location>
        <begin position="19"/>
        <end position="68"/>
    </location>
</feature>
<accession>A0A9D1JUM2</accession>
<gene>
    <name evidence="4" type="ORF">IAA83_08510</name>
</gene>
<evidence type="ECO:0008006" key="6">
    <source>
        <dbReference type="Google" id="ProtNLM"/>
    </source>
</evidence>
<reference evidence="4" key="1">
    <citation type="submission" date="2020-10" db="EMBL/GenBank/DDBJ databases">
        <authorList>
            <person name="Gilroy R."/>
        </authorList>
    </citation>
    <scope>NUCLEOTIDE SEQUENCE</scope>
    <source>
        <strain evidence="4">ChiBcec16-1751</strain>
    </source>
</reference>
<sequence>MKKQIALLLALMTALSLTACGSKTSDTETAKDPAEETTTQTPETPEEPEEPEVPEEPEEPEKPEATPLKLGETIDNELFLMTFDAINVVPEYSYSTGEHSTTSLYVEDGYQLLTLEGHFENRGTSTISDSAFYLTATVNDTFVVDGFDVRMDFKRNKSFEIDPYTDMDYVIYVNIPQKLAETFESVTFTIAYNDDLSTHTIVTDMEGNQSVEADHFYSLSSAAGDAATAAASGGDTAEPAAQPIAIGDLITTNDYEFTLKKVELSYEVLPPNTSSVYTSYPAESGKVFVHVEADVKNTMQRDLRLDELFTASVLYDGQYPYDGFTIVNDGDNSFDWVGSYTAATPLETCIAHALVECPVEVDTSGKSILVTLDLGGTQYEYALR</sequence>